<proteinExistence type="predicted"/>
<evidence type="ECO:0000259" key="1">
    <source>
        <dbReference type="Pfam" id="PF05076"/>
    </source>
</evidence>
<protein>
    <recommendedName>
        <fullName evidence="1">Suppressor of fused-like domain-containing protein</fullName>
    </recommendedName>
</protein>
<dbReference type="eggNOG" id="ENOG50325K7">
    <property type="taxonomic scope" value="Bacteria"/>
</dbReference>
<reference evidence="2 3" key="1">
    <citation type="journal article" date="2009" name="Genome Biol.">
        <title>Genomic and genetic analyses of diversity and plant interactions of Pseudomonas fluorescens.</title>
        <authorList>
            <person name="Silby M.W."/>
            <person name="Cerdeno-Tarraga A.M."/>
            <person name="Vernikos G.S."/>
            <person name="Giddens S.R."/>
            <person name="Jackson R.W."/>
            <person name="Preston G.M."/>
            <person name="Zhang X.X."/>
            <person name="Moon C.D."/>
            <person name="Gehrig S.M."/>
            <person name="Godfrey S.A."/>
            <person name="Knight C.G."/>
            <person name="Malone J.G."/>
            <person name="Robinson Z."/>
            <person name="Spiers A.J."/>
            <person name="Harris S."/>
            <person name="Challis G.L."/>
            <person name="Yaxley A.M."/>
            <person name="Harris D."/>
            <person name="Seeger K."/>
            <person name="Murphy L."/>
            <person name="Rutter S."/>
            <person name="Squares R."/>
            <person name="Quail M.A."/>
            <person name="Saunders E."/>
            <person name="Mavromatis K."/>
            <person name="Brettin T.S."/>
            <person name="Bentley S.D."/>
            <person name="Hothersall J."/>
            <person name="Stephens E."/>
            <person name="Thomas C.M."/>
            <person name="Parkhill J."/>
            <person name="Levy S.B."/>
            <person name="Rainey P.B."/>
            <person name="Thomson N.R."/>
        </authorList>
    </citation>
    <scope>NUCLEOTIDE SEQUENCE [LARGE SCALE GENOMIC DNA]</scope>
    <source>
        <strain evidence="2 3">Pf0-1</strain>
    </source>
</reference>
<dbReference type="RefSeq" id="WP_011333713.1">
    <property type="nucleotide sequence ID" value="NC_007492.2"/>
</dbReference>
<gene>
    <name evidence="2" type="ordered locus">Pfl01_2286</name>
</gene>
<dbReference type="HOGENOM" id="CLU_1026240_0_0_6"/>
<dbReference type="Pfam" id="PF05076">
    <property type="entry name" value="SUFU"/>
    <property type="match status" value="1"/>
</dbReference>
<organism evidence="2 3">
    <name type="scientific">Pseudomonas fluorescens (strain Pf0-1)</name>
    <dbReference type="NCBI Taxonomy" id="205922"/>
    <lineage>
        <taxon>Bacteria</taxon>
        <taxon>Pseudomonadati</taxon>
        <taxon>Pseudomonadota</taxon>
        <taxon>Gammaproteobacteria</taxon>
        <taxon>Pseudomonadales</taxon>
        <taxon>Pseudomonadaceae</taxon>
        <taxon>Pseudomonas</taxon>
    </lineage>
</organism>
<evidence type="ECO:0000313" key="2">
    <source>
        <dbReference type="EMBL" id="ABA74029.1"/>
    </source>
</evidence>
<dbReference type="AlphaFoldDB" id="Q3KDX7"/>
<evidence type="ECO:0000313" key="3">
    <source>
        <dbReference type="Proteomes" id="UP000002704"/>
    </source>
</evidence>
<dbReference type="KEGG" id="pfo:Pfl01_2286"/>
<feature type="domain" description="Suppressor of fused-like" evidence="1">
    <location>
        <begin position="97"/>
        <end position="274"/>
    </location>
</feature>
<sequence>MNFFKKLLVSLKRPKTEDVQLTSQPLEVQEQDIYDSMTEAEAANLAAREASAACRDRHWASVGIIERDVLAYMISPSFSGGPYWPSTRQAYRVVRRNDTIIIATEGLSDPFDDAEEMGNGFEMELFVETADIPEHARGPVGDVDPFQRSWAFELVEHVAKTVADAGGYTRGLDKYGAMSIEIPGFSLSNHMCDQFPKHFVTEDDSTGVLLGAPEPDFPTRLDDMPLSPVRMVPVVLITASELEYIRAGGRAARDDLVVRLKAAGVGHVSSLQRESVV</sequence>
<dbReference type="Proteomes" id="UP000002704">
    <property type="component" value="Chromosome"/>
</dbReference>
<accession>Q3KDX7</accession>
<dbReference type="InterPro" id="IPR020941">
    <property type="entry name" value="SUFU-like_domain"/>
</dbReference>
<name>Q3KDX7_PSEPF</name>
<dbReference type="EMBL" id="CP000094">
    <property type="protein sequence ID" value="ABA74029.1"/>
    <property type="molecule type" value="Genomic_DNA"/>
</dbReference>